<dbReference type="PANTHER" id="PTHR32100">
    <property type="entry name" value="OMEGA-6 FATTY ACID DESATURASE, CHLOROPLASTIC"/>
    <property type="match status" value="1"/>
</dbReference>
<feature type="transmembrane region" description="Helical" evidence="2">
    <location>
        <begin position="200"/>
        <end position="222"/>
    </location>
</feature>
<dbReference type="AlphaFoldDB" id="A0A836B5J6"/>
<evidence type="ECO:0000313" key="3">
    <source>
        <dbReference type="EMBL" id="KAG2447909.1"/>
    </source>
</evidence>
<feature type="region of interest" description="Disordered" evidence="1">
    <location>
        <begin position="89"/>
        <end position="151"/>
    </location>
</feature>
<feature type="compositionally biased region" description="Low complexity" evidence="1">
    <location>
        <begin position="109"/>
        <end position="130"/>
    </location>
</feature>
<comment type="caution">
    <text evidence="3">The sequence shown here is derived from an EMBL/GenBank/DDBJ whole genome shotgun (WGS) entry which is preliminary data.</text>
</comment>
<feature type="region of interest" description="Disordered" evidence="1">
    <location>
        <begin position="1"/>
        <end position="27"/>
    </location>
</feature>
<dbReference type="GO" id="GO:0006629">
    <property type="term" value="P:lipid metabolic process"/>
    <property type="evidence" value="ECO:0007669"/>
    <property type="project" value="InterPro"/>
</dbReference>
<evidence type="ECO:0000256" key="1">
    <source>
        <dbReference type="SAM" id="MobiDB-lite"/>
    </source>
</evidence>
<dbReference type="EMBL" id="JAEHOD010000020">
    <property type="protein sequence ID" value="KAG2447909.1"/>
    <property type="molecule type" value="Genomic_DNA"/>
</dbReference>
<feature type="region of interest" description="Disordered" evidence="1">
    <location>
        <begin position="546"/>
        <end position="571"/>
    </location>
</feature>
<keyword evidence="4" id="KW-1185">Reference proteome</keyword>
<feature type="transmembrane region" description="Helical" evidence="2">
    <location>
        <begin position="368"/>
        <end position="386"/>
    </location>
</feature>
<feature type="compositionally biased region" description="Low complexity" evidence="1">
    <location>
        <begin position="51"/>
        <end position="62"/>
    </location>
</feature>
<feature type="transmembrane region" description="Helical" evidence="2">
    <location>
        <begin position="228"/>
        <end position="246"/>
    </location>
</feature>
<proteinExistence type="predicted"/>
<feature type="compositionally biased region" description="Low complexity" evidence="1">
    <location>
        <begin position="89"/>
        <end position="102"/>
    </location>
</feature>
<keyword evidence="2" id="KW-1133">Transmembrane helix</keyword>
<evidence type="ECO:0000256" key="2">
    <source>
        <dbReference type="SAM" id="Phobius"/>
    </source>
</evidence>
<gene>
    <name evidence="3" type="ORF">HYH02_007363</name>
</gene>
<evidence type="ECO:0008006" key="5">
    <source>
        <dbReference type="Google" id="ProtNLM"/>
    </source>
</evidence>
<organism evidence="3 4">
    <name type="scientific">Chlamydomonas schloesseri</name>
    <dbReference type="NCBI Taxonomy" id="2026947"/>
    <lineage>
        <taxon>Eukaryota</taxon>
        <taxon>Viridiplantae</taxon>
        <taxon>Chlorophyta</taxon>
        <taxon>core chlorophytes</taxon>
        <taxon>Chlorophyceae</taxon>
        <taxon>CS clade</taxon>
        <taxon>Chlamydomonadales</taxon>
        <taxon>Chlamydomonadaceae</taxon>
        <taxon>Chlamydomonas</taxon>
    </lineage>
</organism>
<keyword evidence="2" id="KW-0472">Membrane</keyword>
<feature type="compositionally biased region" description="Gly residues" evidence="1">
    <location>
        <begin position="553"/>
        <end position="571"/>
    </location>
</feature>
<protein>
    <recommendedName>
        <fullName evidence="5">Fatty acid desaturase domain-containing protein</fullName>
    </recommendedName>
</protein>
<dbReference type="InterPro" id="IPR012171">
    <property type="entry name" value="Fatty_acid_desaturase"/>
</dbReference>
<name>A0A836B5J6_9CHLO</name>
<feature type="region of interest" description="Disordered" evidence="1">
    <location>
        <begin position="47"/>
        <end position="76"/>
    </location>
</feature>
<evidence type="ECO:0000313" key="4">
    <source>
        <dbReference type="Proteomes" id="UP000613740"/>
    </source>
</evidence>
<dbReference type="Proteomes" id="UP000613740">
    <property type="component" value="Unassembled WGS sequence"/>
</dbReference>
<sequence>MSSRASSGAACSSSGAGAAASGPMRGLGRPLLAATLRRRPALSPVAAVGTPAVGSGSGVADSGAGGSTGSSSGNGSDAAAAAAAAAAAPDATAANNHHPPGSSNGGNGNNSSTAAASSAGSASAAAEAAPAPAPAPAPEPEPEPAAAASTSLDGLAETQKYVLADEWGFSRVGADFPAGSHPSLFSQLLPQALFAFDGRAAAAALVVPLAAMAVGYGWLWYMHSIAPLWQQAICAVLIGTGYAGLFKVAHECAMLRFIPQMPGLQSALGTLLMAPSLYSLPSWRLHHLHHLLHTNMLWEDVWGWHPLTKVELAGEMVRSGSSSSGALAAARLVLTTPLKLFASVGHWLRSWDGLDLRHFHPASYVEVLGGWSAPLAFAGLVLPAIISAGGLSGFVSCYLAPWLVFHFWLSVLSLTSHTAPHIPWRADGDGWDAGRAAVAGTVTLRLPRPLEVLLNNANYMLPQAVAPGLPLWSAPAAYTVLATRLGPYLTEASLSLKLLTNHVTKWQIYDEEAHTYRPMEEVVGEIEADLQQLAAAAEQAQQQLEAEERAAQGAGGAEGGAAPGGGMPAVA</sequence>
<feature type="transmembrane region" description="Helical" evidence="2">
    <location>
        <begin position="393"/>
        <end position="414"/>
    </location>
</feature>
<reference evidence="3" key="1">
    <citation type="journal article" date="2020" name="bioRxiv">
        <title>Comparative genomics of Chlamydomonas.</title>
        <authorList>
            <person name="Craig R.J."/>
            <person name="Hasan A.R."/>
            <person name="Ness R.W."/>
            <person name="Keightley P.D."/>
        </authorList>
    </citation>
    <scope>NUCLEOTIDE SEQUENCE</scope>
    <source>
        <strain evidence="3">CCAP 11/173</strain>
    </source>
</reference>
<dbReference type="GO" id="GO:0016491">
    <property type="term" value="F:oxidoreductase activity"/>
    <property type="evidence" value="ECO:0007669"/>
    <property type="project" value="InterPro"/>
</dbReference>
<accession>A0A836B5J6</accession>
<dbReference type="OrthoDB" id="10260134at2759"/>
<keyword evidence="2" id="KW-0812">Transmembrane</keyword>